<accession>A0AA47MF37</accession>
<gene>
    <name evidence="1" type="ORF">N1851_024378</name>
</gene>
<dbReference type="AlphaFoldDB" id="A0AA47MF37"/>
<organism evidence="1 2">
    <name type="scientific">Merluccius polli</name>
    <name type="common">Benguela hake</name>
    <name type="synonym">Merluccius cadenati</name>
    <dbReference type="NCBI Taxonomy" id="89951"/>
    <lineage>
        <taxon>Eukaryota</taxon>
        <taxon>Metazoa</taxon>
        <taxon>Chordata</taxon>
        <taxon>Craniata</taxon>
        <taxon>Vertebrata</taxon>
        <taxon>Euteleostomi</taxon>
        <taxon>Actinopterygii</taxon>
        <taxon>Neopterygii</taxon>
        <taxon>Teleostei</taxon>
        <taxon>Neoteleostei</taxon>
        <taxon>Acanthomorphata</taxon>
        <taxon>Zeiogadaria</taxon>
        <taxon>Gadariae</taxon>
        <taxon>Gadiformes</taxon>
        <taxon>Gadoidei</taxon>
        <taxon>Merlucciidae</taxon>
        <taxon>Merluccius</taxon>
    </lineage>
</organism>
<protein>
    <submittedName>
        <fullName evidence="1">Uncharacterized protein</fullName>
    </submittedName>
</protein>
<proteinExistence type="predicted"/>
<dbReference type="EMBL" id="JAOPHQ010004553">
    <property type="protein sequence ID" value="KAK0139094.1"/>
    <property type="molecule type" value="Genomic_DNA"/>
</dbReference>
<evidence type="ECO:0000313" key="2">
    <source>
        <dbReference type="Proteomes" id="UP001174136"/>
    </source>
</evidence>
<dbReference type="Proteomes" id="UP001174136">
    <property type="component" value="Unassembled WGS sequence"/>
</dbReference>
<name>A0AA47MF37_MERPO</name>
<evidence type="ECO:0000313" key="1">
    <source>
        <dbReference type="EMBL" id="KAK0139094.1"/>
    </source>
</evidence>
<reference evidence="1" key="1">
    <citation type="journal article" date="2023" name="Front. Mar. Sci.">
        <title>A new Merluccius polli reference genome to investigate the effects of global change in West African waters.</title>
        <authorList>
            <person name="Mateo J.L."/>
            <person name="Blanco-Fernandez C."/>
            <person name="Garcia-Vazquez E."/>
            <person name="Machado-Schiaffino G."/>
        </authorList>
    </citation>
    <scope>NUCLEOTIDE SEQUENCE</scope>
    <source>
        <strain evidence="1">C29</strain>
        <tissue evidence="1">Fin</tissue>
    </source>
</reference>
<sequence>MAAALLVGMFDNEDEHSYRNTFNFEFGGRIMSSSGEAYKKTWSLANACAEMDQTSPCLASKETSSARQVAMVLVHSGMPGVIGLIDGSLFPIRCRGPKYGYTAFVGKVAWIHPRFIHIQHQGKWMALGDSGYPLKPYLMR</sequence>
<keyword evidence="2" id="KW-1185">Reference proteome</keyword>
<comment type="caution">
    <text evidence="1">The sequence shown here is derived from an EMBL/GenBank/DDBJ whole genome shotgun (WGS) entry which is preliminary data.</text>
</comment>